<evidence type="ECO:0000313" key="3">
    <source>
        <dbReference type="Proteomes" id="UP001226691"/>
    </source>
</evidence>
<evidence type="ECO:0000256" key="1">
    <source>
        <dbReference type="SAM" id="MobiDB-lite"/>
    </source>
</evidence>
<evidence type="ECO:0000313" key="2">
    <source>
        <dbReference type="EMBL" id="MDQ1122163.1"/>
    </source>
</evidence>
<name>A0ABU0TR64_MICTR</name>
<dbReference type="RefSeq" id="WP_307480282.1">
    <property type="nucleotide sequence ID" value="NZ_JAUTBF010000001.1"/>
</dbReference>
<sequence length="58" mass="6267">MAIDALDPGPDGDYPNLDLTLQPKGLRRQPTADGRVVLVDVEATNQDGIPVHDLKDTE</sequence>
<dbReference type="Proteomes" id="UP001226691">
    <property type="component" value="Unassembled WGS sequence"/>
</dbReference>
<proteinExistence type="predicted"/>
<keyword evidence="3" id="KW-1185">Reference proteome</keyword>
<gene>
    <name evidence="2" type="ORF">QE412_000736</name>
</gene>
<organism evidence="2 3">
    <name type="scientific">Microbacterium trichothecenolyticum</name>
    <name type="common">Aureobacterium trichothecenolyticum</name>
    <dbReference type="NCBI Taxonomy" id="69370"/>
    <lineage>
        <taxon>Bacteria</taxon>
        <taxon>Bacillati</taxon>
        <taxon>Actinomycetota</taxon>
        <taxon>Actinomycetes</taxon>
        <taxon>Micrococcales</taxon>
        <taxon>Microbacteriaceae</taxon>
        <taxon>Microbacterium</taxon>
    </lineage>
</organism>
<dbReference type="EMBL" id="JAUTBF010000001">
    <property type="protein sequence ID" value="MDQ1122163.1"/>
    <property type="molecule type" value="Genomic_DNA"/>
</dbReference>
<accession>A0ABU0TR64</accession>
<reference evidence="2 3" key="1">
    <citation type="submission" date="2023-07" db="EMBL/GenBank/DDBJ databases">
        <title>Functional and genomic diversity of the sorghum phyllosphere microbiome.</title>
        <authorList>
            <person name="Shade A."/>
        </authorList>
    </citation>
    <scope>NUCLEOTIDE SEQUENCE [LARGE SCALE GENOMIC DNA]</scope>
    <source>
        <strain evidence="2 3">SORGH_AS_1207</strain>
    </source>
</reference>
<protein>
    <submittedName>
        <fullName evidence="2">Uncharacterized protein</fullName>
    </submittedName>
</protein>
<feature type="region of interest" description="Disordered" evidence="1">
    <location>
        <begin position="1"/>
        <end position="21"/>
    </location>
</feature>
<comment type="caution">
    <text evidence="2">The sequence shown here is derived from an EMBL/GenBank/DDBJ whole genome shotgun (WGS) entry which is preliminary data.</text>
</comment>